<sequence length="160" mass="18848">MDIISHGVWGATIIRKPKLFIPIFISGLLPDLISTVIGFIYLQIINGFDLNFNWVALPDWSRALYSYSHSIIGLIIFSILILIFARHYLILIFPYAFHIFLDLFTHVSDPLARIFYPFVNYKPNRLWGINWWEHPWTSIVSWILLITINIGLFIYHKNKQ</sequence>
<evidence type="ECO:0008006" key="4">
    <source>
        <dbReference type="Google" id="ProtNLM"/>
    </source>
</evidence>
<comment type="caution">
    <text evidence="2">The sequence shown here is derived from an EMBL/GenBank/DDBJ whole genome shotgun (WGS) entry which is preliminary data.</text>
</comment>
<accession>A0A2J0JIL2</accession>
<name>A0A2J0JIL2_9BACT</name>
<keyword evidence="1" id="KW-0472">Membrane</keyword>
<protein>
    <recommendedName>
        <fullName evidence="4">Metal-dependent hydrolase</fullName>
    </recommendedName>
</protein>
<reference evidence="3" key="1">
    <citation type="submission" date="2017-09" db="EMBL/GenBank/DDBJ databases">
        <title>Depth-based differentiation of microbial function through sediment-hosted aquifers and enrichment of novel symbionts in the deep terrestrial subsurface.</title>
        <authorList>
            <person name="Probst A.J."/>
            <person name="Ladd B."/>
            <person name="Jarett J.K."/>
            <person name="Geller-Mcgrath D.E."/>
            <person name="Sieber C.M.K."/>
            <person name="Emerson J.B."/>
            <person name="Anantharaman K."/>
            <person name="Thomas B.C."/>
            <person name="Malmstrom R."/>
            <person name="Stieglmeier M."/>
            <person name="Klingl A."/>
            <person name="Woyke T."/>
            <person name="Ryan C.M."/>
            <person name="Banfield J.F."/>
        </authorList>
    </citation>
    <scope>NUCLEOTIDE SEQUENCE [LARGE SCALE GENOMIC DNA]</scope>
</reference>
<organism evidence="2 3">
    <name type="scientific">Candidatus Nomurabacteria bacterium CG10_big_fil_rev_8_21_14_0_10_03_31_7</name>
    <dbReference type="NCBI Taxonomy" id="1974730"/>
    <lineage>
        <taxon>Bacteria</taxon>
        <taxon>Candidatus Nomuraibacteriota</taxon>
    </lineage>
</organism>
<feature type="transmembrane region" description="Helical" evidence="1">
    <location>
        <begin position="64"/>
        <end position="85"/>
    </location>
</feature>
<keyword evidence="1" id="KW-1133">Transmembrane helix</keyword>
<evidence type="ECO:0000256" key="1">
    <source>
        <dbReference type="SAM" id="Phobius"/>
    </source>
</evidence>
<dbReference type="Proteomes" id="UP000228613">
    <property type="component" value="Unassembled WGS sequence"/>
</dbReference>
<evidence type="ECO:0000313" key="2">
    <source>
        <dbReference type="EMBL" id="PIR69169.1"/>
    </source>
</evidence>
<feature type="transmembrane region" description="Helical" evidence="1">
    <location>
        <begin position="92"/>
        <end position="116"/>
    </location>
</feature>
<feature type="transmembrane region" description="Helical" evidence="1">
    <location>
        <begin position="20"/>
        <end position="44"/>
    </location>
</feature>
<keyword evidence="1" id="KW-0812">Transmembrane</keyword>
<gene>
    <name evidence="2" type="ORF">COU48_00045</name>
</gene>
<feature type="transmembrane region" description="Helical" evidence="1">
    <location>
        <begin position="136"/>
        <end position="155"/>
    </location>
</feature>
<dbReference type="EMBL" id="PFCP01000001">
    <property type="protein sequence ID" value="PIR69169.1"/>
    <property type="molecule type" value="Genomic_DNA"/>
</dbReference>
<evidence type="ECO:0000313" key="3">
    <source>
        <dbReference type="Proteomes" id="UP000228613"/>
    </source>
</evidence>
<dbReference type="AlphaFoldDB" id="A0A2J0JIL2"/>
<proteinExistence type="predicted"/>